<protein>
    <recommendedName>
        <fullName evidence="5">HCP-like protein</fullName>
    </recommendedName>
</protein>
<feature type="region of interest" description="Disordered" evidence="2">
    <location>
        <begin position="167"/>
        <end position="194"/>
    </location>
</feature>
<dbReference type="Proteomes" id="UP000078561">
    <property type="component" value="Unassembled WGS sequence"/>
</dbReference>
<dbReference type="STRING" id="4829.A0A163JRH4"/>
<proteinExistence type="inferred from homology"/>
<dbReference type="Gene3D" id="1.25.40.10">
    <property type="entry name" value="Tetratricopeptide repeat domain"/>
    <property type="match status" value="1"/>
</dbReference>
<feature type="compositionally biased region" description="Polar residues" evidence="2">
    <location>
        <begin position="15"/>
        <end position="26"/>
    </location>
</feature>
<dbReference type="InterPro" id="IPR006597">
    <property type="entry name" value="Sel1-like"/>
</dbReference>
<evidence type="ECO:0000256" key="1">
    <source>
        <dbReference type="ARBA" id="ARBA00038101"/>
    </source>
</evidence>
<evidence type="ECO:0008006" key="5">
    <source>
        <dbReference type="Google" id="ProtNLM"/>
    </source>
</evidence>
<dbReference type="InterPro" id="IPR050767">
    <property type="entry name" value="Sel1_AlgK"/>
</dbReference>
<dbReference type="PANTHER" id="PTHR11102">
    <property type="entry name" value="SEL-1-LIKE PROTEIN"/>
    <property type="match status" value="1"/>
</dbReference>
<keyword evidence="4" id="KW-1185">Reference proteome</keyword>
<dbReference type="AlphaFoldDB" id="A0A163JRH4"/>
<evidence type="ECO:0000313" key="3">
    <source>
        <dbReference type="EMBL" id="SAM01343.1"/>
    </source>
</evidence>
<dbReference type="EMBL" id="LT553527">
    <property type="protein sequence ID" value="SAM01343.1"/>
    <property type="molecule type" value="Genomic_DNA"/>
</dbReference>
<accession>A0A163JRH4</accession>
<comment type="similarity">
    <text evidence="1">Belongs to the sel-1 family.</text>
</comment>
<dbReference type="SUPFAM" id="SSF81901">
    <property type="entry name" value="HCP-like"/>
    <property type="match status" value="1"/>
</dbReference>
<dbReference type="SMART" id="SM00671">
    <property type="entry name" value="SEL1"/>
    <property type="match status" value="3"/>
</dbReference>
<reference evidence="3" key="1">
    <citation type="submission" date="2016-04" db="EMBL/GenBank/DDBJ databases">
        <authorList>
            <person name="Evans L.H."/>
            <person name="Alamgir A."/>
            <person name="Owens N."/>
            <person name="Weber N.D."/>
            <person name="Virtaneva K."/>
            <person name="Barbian K."/>
            <person name="Babar A."/>
            <person name="Rosenke K."/>
        </authorList>
    </citation>
    <scope>NUCLEOTIDE SEQUENCE [LARGE SCALE GENOMIC DNA]</scope>
    <source>
        <strain evidence="3">CBS 101.48</strain>
    </source>
</reference>
<feature type="region of interest" description="Disordered" evidence="2">
    <location>
        <begin position="1"/>
        <end position="93"/>
    </location>
</feature>
<dbReference type="InParanoid" id="A0A163JRH4"/>
<evidence type="ECO:0000256" key="2">
    <source>
        <dbReference type="SAM" id="MobiDB-lite"/>
    </source>
</evidence>
<dbReference type="InterPro" id="IPR011990">
    <property type="entry name" value="TPR-like_helical_dom_sf"/>
</dbReference>
<sequence>MMGAQQSKPKRRQPITKSAQTTTRPSSPHAVANQPAIMTPPFSSPNSNTAQQRRTPTTTATATTSTTTTTSTATALPPTKALSPTLNHSSMDEKQQSDIWMNRLVEPDSMNLHVYLDQRTVTDLFVDGDTDDMPDFDDVDSSTISSQHSALFSTLSSVASSSVSSISSSLYTDKPPAVLRQPSSDSRQRQPLSAVFDRSPPSLQLASFDDLVRLAEQSDRVELSYCVAVCYYRGWLNKVDHIKALYWFKRAALQPDDDKQHSLVALSQYRIGKMLLSQNKDIAWTYLDLAANNGNSRAEYLMGWKAEKLEKDPQKALGLYLSSCRHGLVEAQTALGCLLINHATYAADTTINLDGLSIPGSRDQQALCLLEGAADKVN</sequence>
<feature type="compositionally biased region" description="Low complexity" evidence="2">
    <location>
        <begin position="55"/>
        <end position="86"/>
    </location>
</feature>
<feature type="compositionally biased region" description="Polar residues" evidence="2">
    <location>
        <begin position="181"/>
        <end position="191"/>
    </location>
</feature>
<dbReference type="OrthoDB" id="2212001at2759"/>
<dbReference type="PANTHER" id="PTHR11102:SF160">
    <property type="entry name" value="ERAD-ASSOCIATED E3 UBIQUITIN-PROTEIN LIGASE COMPONENT HRD3"/>
    <property type="match status" value="1"/>
</dbReference>
<organism evidence="3">
    <name type="scientific">Absidia glauca</name>
    <name type="common">Pin mould</name>
    <dbReference type="NCBI Taxonomy" id="4829"/>
    <lineage>
        <taxon>Eukaryota</taxon>
        <taxon>Fungi</taxon>
        <taxon>Fungi incertae sedis</taxon>
        <taxon>Mucoromycota</taxon>
        <taxon>Mucoromycotina</taxon>
        <taxon>Mucoromycetes</taxon>
        <taxon>Mucorales</taxon>
        <taxon>Cunninghamellaceae</taxon>
        <taxon>Absidia</taxon>
    </lineage>
</organism>
<name>A0A163JRH4_ABSGL</name>
<dbReference type="Pfam" id="PF08238">
    <property type="entry name" value="Sel1"/>
    <property type="match status" value="3"/>
</dbReference>
<evidence type="ECO:0000313" key="4">
    <source>
        <dbReference type="Proteomes" id="UP000078561"/>
    </source>
</evidence>
<gene>
    <name evidence="3" type="primary">ABSGL_07084.1 scaffold 8717</name>
</gene>
<feature type="compositionally biased region" description="Polar residues" evidence="2">
    <location>
        <begin position="44"/>
        <end position="54"/>
    </location>
</feature>